<reference evidence="1 2" key="1">
    <citation type="submission" date="2014-04" db="EMBL/GenBank/DDBJ databases">
        <authorList>
            <consortium name="DOE Joint Genome Institute"/>
            <person name="Kuo A."/>
            <person name="Kohler A."/>
            <person name="Costa M.D."/>
            <person name="Nagy L.G."/>
            <person name="Floudas D."/>
            <person name="Copeland A."/>
            <person name="Barry K.W."/>
            <person name="Cichocki N."/>
            <person name="Veneault-Fourrey C."/>
            <person name="LaButti K."/>
            <person name="Lindquist E.A."/>
            <person name="Lipzen A."/>
            <person name="Lundell T."/>
            <person name="Morin E."/>
            <person name="Murat C."/>
            <person name="Sun H."/>
            <person name="Tunlid A."/>
            <person name="Henrissat B."/>
            <person name="Grigoriev I.V."/>
            <person name="Hibbett D.S."/>
            <person name="Martin F."/>
            <person name="Nordberg H.P."/>
            <person name="Cantor M.N."/>
            <person name="Hua S.X."/>
        </authorList>
    </citation>
    <scope>NUCLEOTIDE SEQUENCE [LARGE SCALE GENOMIC DNA]</scope>
    <source>
        <strain evidence="1 2">Marx 270</strain>
    </source>
</reference>
<feature type="non-terminal residue" evidence="1">
    <location>
        <position position="1"/>
    </location>
</feature>
<dbReference type="EMBL" id="KN831989">
    <property type="protein sequence ID" value="KIO01327.1"/>
    <property type="molecule type" value="Genomic_DNA"/>
</dbReference>
<organism evidence="1 2">
    <name type="scientific">Pisolithus tinctorius Marx 270</name>
    <dbReference type="NCBI Taxonomy" id="870435"/>
    <lineage>
        <taxon>Eukaryota</taxon>
        <taxon>Fungi</taxon>
        <taxon>Dikarya</taxon>
        <taxon>Basidiomycota</taxon>
        <taxon>Agaricomycotina</taxon>
        <taxon>Agaricomycetes</taxon>
        <taxon>Agaricomycetidae</taxon>
        <taxon>Boletales</taxon>
        <taxon>Sclerodermatineae</taxon>
        <taxon>Pisolithaceae</taxon>
        <taxon>Pisolithus</taxon>
    </lineage>
</organism>
<dbReference type="AlphaFoldDB" id="A0A0C3JV85"/>
<keyword evidence="2" id="KW-1185">Reference proteome</keyword>
<dbReference type="OrthoDB" id="3046524at2759"/>
<name>A0A0C3JV85_PISTI</name>
<proteinExistence type="predicted"/>
<gene>
    <name evidence="1" type="ORF">M404DRAFT_150392</name>
</gene>
<evidence type="ECO:0000313" key="2">
    <source>
        <dbReference type="Proteomes" id="UP000054217"/>
    </source>
</evidence>
<evidence type="ECO:0000313" key="1">
    <source>
        <dbReference type="EMBL" id="KIO01327.1"/>
    </source>
</evidence>
<accession>A0A0C3JV85</accession>
<dbReference type="Proteomes" id="UP000054217">
    <property type="component" value="Unassembled WGS sequence"/>
</dbReference>
<reference evidence="2" key="2">
    <citation type="submission" date="2015-01" db="EMBL/GenBank/DDBJ databases">
        <title>Evolutionary Origins and Diversification of the Mycorrhizal Mutualists.</title>
        <authorList>
            <consortium name="DOE Joint Genome Institute"/>
            <consortium name="Mycorrhizal Genomics Consortium"/>
            <person name="Kohler A."/>
            <person name="Kuo A."/>
            <person name="Nagy L.G."/>
            <person name="Floudas D."/>
            <person name="Copeland A."/>
            <person name="Barry K.W."/>
            <person name="Cichocki N."/>
            <person name="Veneault-Fourrey C."/>
            <person name="LaButti K."/>
            <person name="Lindquist E.A."/>
            <person name="Lipzen A."/>
            <person name="Lundell T."/>
            <person name="Morin E."/>
            <person name="Murat C."/>
            <person name="Riley R."/>
            <person name="Ohm R."/>
            <person name="Sun H."/>
            <person name="Tunlid A."/>
            <person name="Henrissat B."/>
            <person name="Grigoriev I.V."/>
            <person name="Hibbett D.S."/>
            <person name="Martin F."/>
        </authorList>
    </citation>
    <scope>NUCLEOTIDE SEQUENCE [LARGE SCALE GENOMIC DNA]</scope>
    <source>
        <strain evidence="2">Marx 270</strain>
    </source>
</reference>
<dbReference type="HOGENOM" id="CLU_146177_1_0_1"/>
<sequence length="124" mass="14050">IIHKSLEGGGRVAQPEEHDSGFKESFVHDKHGLPLVSLFYSDIVIARSYIHLCKDRGSFEFINKGKGVRILHHVFVQILVILARAEGAIFLSYKEEGGSLGRFRRTDFSFSKVFFNELFCGLSF</sequence>
<protein>
    <submittedName>
        <fullName evidence="1">Uncharacterized protein</fullName>
    </submittedName>
</protein>
<dbReference type="InParanoid" id="A0A0C3JV85"/>